<evidence type="ECO:0000256" key="1">
    <source>
        <dbReference type="ARBA" id="ARBA00004496"/>
    </source>
</evidence>
<dbReference type="GO" id="GO:0008333">
    <property type="term" value="P:endosome to lysosome transport"/>
    <property type="evidence" value="ECO:0007669"/>
    <property type="project" value="TreeGrafter"/>
</dbReference>
<dbReference type="SUPFAM" id="SSF64268">
    <property type="entry name" value="PX domain"/>
    <property type="match status" value="1"/>
</dbReference>
<evidence type="ECO:0000313" key="6">
    <source>
        <dbReference type="Proteomes" id="UP001283361"/>
    </source>
</evidence>
<dbReference type="Gene3D" id="1.10.510.10">
    <property type="entry name" value="Transferase(Phosphotransferase) domain 1"/>
    <property type="match status" value="1"/>
</dbReference>
<dbReference type="FunFam" id="3.30.1520.10:FF:000010">
    <property type="entry name" value="PX domain-containing protein kinase-like protein isoform X6"/>
    <property type="match status" value="1"/>
</dbReference>
<evidence type="ECO:0000259" key="4">
    <source>
        <dbReference type="PROSITE" id="PS50195"/>
    </source>
</evidence>
<dbReference type="InterPro" id="IPR001683">
    <property type="entry name" value="PX_dom"/>
</dbReference>
<reference evidence="5" key="1">
    <citation type="journal article" date="2023" name="G3 (Bethesda)">
        <title>A reference genome for the long-term kleptoplast-retaining sea slug Elysia crispata morphotype clarki.</title>
        <authorList>
            <person name="Eastman K.E."/>
            <person name="Pendleton A.L."/>
            <person name="Shaikh M.A."/>
            <person name="Suttiyut T."/>
            <person name="Ogas R."/>
            <person name="Tomko P."/>
            <person name="Gavelis G."/>
            <person name="Widhalm J.R."/>
            <person name="Wisecaver J.H."/>
        </authorList>
    </citation>
    <scope>NUCLEOTIDE SEQUENCE</scope>
    <source>
        <strain evidence="5">ECLA1</strain>
    </source>
</reference>
<dbReference type="Pfam" id="PF02205">
    <property type="entry name" value="WH2"/>
    <property type="match status" value="1"/>
</dbReference>
<gene>
    <name evidence="5" type="ORF">RRG08_003878</name>
</gene>
<dbReference type="GO" id="GO:0006622">
    <property type="term" value="P:protein targeting to lysosome"/>
    <property type="evidence" value="ECO:0007669"/>
    <property type="project" value="TreeGrafter"/>
</dbReference>
<feature type="region of interest" description="Disordered" evidence="3">
    <location>
        <begin position="453"/>
        <end position="496"/>
    </location>
</feature>
<protein>
    <recommendedName>
        <fullName evidence="4">PX domain-containing protein</fullName>
    </recommendedName>
</protein>
<dbReference type="Gene3D" id="3.30.1520.10">
    <property type="entry name" value="Phox-like domain"/>
    <property type="match status" value="1"/>
</dbReference>
<dbReference type="InterPro" id="IPR011009">
    <property type="entry name" value="Kinase-like_dom_sf"/>
</dbReference>
<accession>A0AAE0ZE13</accession>
<dbReference type="GO" id="GO:0035091">
    <property type="term" value="F:phosphatidylinositol binding"/>
    <property type="evidence" value="ECO:0007669"/>
    <property type="project" value="InterPro"/>
</dbReference>
<dbReference type="CDD" id="cd22062">
    <property type="entry name" value="WH2_DdVASP-like"/>
    <property type="match status" value="1"/>
</dbReference>
<dbReference type="PANTHER" id="PTHR22999:SF40">
    <property type="entry name" value="PX DOMAIN-CONTAINING PROTEIN KINASE-LIKE PROTEIN"/>
    <property type="match status" value="1"/>
</dbReference>
<sequence length="609" mass="67929">MANLFEERKSIRANIDDTTLLSCIIETAQKKDDHMEYIVRVYRGPTKDNSWQVTKRYSDFEKIDSLLRITGIDLPLPPKKVFGNFDRDFIKERQNGLQAYLNAITSIPMLANSLIVKKFLDERNYSTNFLEIALQHVSMIFRSETIWDVVEPLPDIGWRIRKHYILVKLVAQPKVKQMLSWTEFGPDMGLPIKELTAIVRLLSTIQHPFIFPPEFATANENGGMVISEFIESGSLRDAICKCKLKNNYMKKYCSPKQYVPPDINFVKQSGRQILEALKFLHDKGFPYGHLHTGNVFIRNKCCQLAGLEGSFMGLPSYYRAFYTQLKKVQTLEAVDVYCFGHVLYEIALGFQLTSPTCDKFPAECPPQIRSALESILTTEACKNGLPSVEDLLSHPLFSDVSFPPLSNKPVLKFPSKLKEFVRAAKDEVESRIKSDQKLLKQVLRISKAKEFHMSEEEKKKRRKSRKKQMENGETEPQTPTSSDTPAPTTTSTSSAPPGAICGNLCGIPEDACLTFESLYLFFENVCLASEIIPNLTRFSVAAPPAPPALSPPPPPPPPSAPPAAAPPPPPPPSSASGNSSRGALLSSITGFSKSGLKKAVTNDRSAPKV</sequence>
<keyword evidence="6" id="KW-1185">Reference proteome</keyword>
<feature type="compositionally biased region" description="Low complexity" evidence="3">
    <location>
        <begin position="478"/>
        <end position="496"/>
    </location>
</feature>
<dbReference type="GO" id="GO:0005770">
    <property type="term" value="C:late endosome"/>
    <property type="evidence" value="ECO:0007669"/>
    <property type="project" value="TreeGrafter"/>
</dbReference>
<dbReference type="GO" id="GO:0005769">
    <property type="term" value="C:early endosome"/>
    <property type="evidence" value="ECO:0007669"/>
    <property type="project" value="TreeGrafter"/>
</dbReference>
<dbReference type="PANTHER" id="PTHR22999">
    <property type="entry name" value="PX SERINE/THREONINE KINASE PXK"/>
    <property type="match status" value="1"/>
</dbReference>
<dbReference type="InterPro" id="IPR036871">
    <property type="entry name" value="PX_dom_sf"/>
</dbReference>
<evidence type="ECO:0000256" key="2">
    <source>
        <dbReference type="ARBA" id="ARBA00022490"/>
    </source>
</evidence>
<evidence type="ECO:0000313" key="5">
    <source>
        <dbReference type="EMBL" id="KAK3767617.1"/>
    </source>
</evidence>
<dbReference type="GO" id="GO:0045022">
    <property type="term" value="P:early endosome to late endosome transport"/>
    <property type="evidence" value="ECO:0007669"/>
    <property type="project" value="TreeGrafter"/>
</dbReference>
<dbReference type="EMBL" id="JAWDGP010004135">
    <property type="protein sequence ID" value="KAK3767617.1"/>
    <property type="molecule type" value="Genomic_DNA"/>
</dbReference>
<dbReference type="InterPro" id="IPR051837">
    <property type="entry name" value="SortingNexin/PXDomain-PKLike"/>
</dbReference>
<dbReference type="Pfam" id="PF00787">
    <property type="entry name" value="PX"/>
    <property type="match status" value="1"/>
</dbReference>
<keyword evidence="2" id="KW-0963">Cytoplasm</keyword>
<feature type="compositionally biased region" description="Pro residues" evidence="3">
    <location>
        <begin position="544"/>
        <end position="573"/>
    </location>
</feature>
<feature type="domain" description="PX" evidence="4">
    <location>
        <begin position="15"/>
        <end position="127"/>
    </location>
</feature>
<comment type="caution">
    <text evidence="5">The sequence shown here is derived from an EMBL/GenBank/DDBJ whole genome shotgun (WGS) entry which is preliminary data.</text>
</comment>
<dbReference type="InterPro" id="IPR003124">
    <property type="entry name" value="WH2_dom"/>
</dbReference>
<organism evidence="5 6">
    <name type="scientific">Elysia crispata</name>
    <name type="common">lettuce slug</name>
    <dbReference type="NCBI Taxonomy" id="231223"/>
    <lineage>
        <taxon>Eukaryota</taxon>
        <taxon>Metazoa</taxon>
        <taxon>Spiralia</taxon>
        <taxon>Lophotrochozoa</taxon>
        <taxon>Mollusca</taxon>
        <taxon>Gastropoda</taxon>
        <taxon>Heterobranchia</taxon>
        <taxon>Euthyneura</taxon>
        <taxon>Panpulmonata</taxon>
        <taxon>Sacoglossa</taxon>
        <taxon>Placobranchoidea</taxon>
        <taxon>Plakobranchidae</taxon>
        <taxon>Elysia</taxon>
    </lineage>
</organism>
<feature type="region of interest" description="Disordered" evidence="3">
    <location>
        <begin position="544"/>
        <end position="585"/>
    </location>
</feature>
<dbReference type="PROSITE" id="PS50195">
    <property type="entry name" value="PX"/>
    <property type="match status" value="1"/>
</dbReference>
<name>A0AAE0ZE13_9GAST</name>
<dbReference type="GO" id="GO:0003779">
    <property type="term" value="F:actin binding"/>
    <property type="evidence" value="ECO:0007669"/>
    <property type="project" value="InterPro"/>
</dbReference>
<dbReference type="GO" id="GO:0005886">
    <property type="term" value="C:plasma membrane"/>
    <property type="evidence" value="ECO:0007669"/>
    <property type="project" value="TreeGrafter"/>
</dbReference>
<dbReference type="Proteomes" id="UP001283361">
    <property type="component" value="Unassembled WGS sequence"/>
</dbReference>
<dbReference type="GO" id="GO:0043271">
    <property type="term" value="P:negative regulation of monoatomic ion transport"/>
    <property type="evidence" value="ECO:0007669"/>
    <property type="project" value="TreeGrafter"/>
</dbReference>
<comment type="subcellular location">
    <subcellularLocation>
        <location evidence="1">Cytoplasm</location>
    </subcellularLocation>
</comment>
<dbReference type="SUPFAM" id="SSF56112">
    <property type="entry name" value="Protein kinase-like (PK-like)"/>
    <property type="match status" value="1"/>
</dbReference>
<dbReference type="SMART" id="SM00312">
    <property type="entry name" value="PX"/>
    <property type="match status" value="1"/>
</dbReference>
<proteinExistence type="predicted"/>
<evidence type="ECO:0000256" key="3">
    <source>
        <dbReference type="SAM" id="MobiDB-lite"/>
    </source>
</evidence>
<dbReference type="AlphaFoldDB" id="A0AAE0ZE13"/>